<dbReference type="Pfam" id="PF05721">
    <property type="entry name" value="PhyH"/>
    <property type="match status" value="1"/>
</dbReference>
<dbReference type="RefSeq" id="WP_184192854.1">
    <property type="nucleotide sequence ID" value="NZ_JACHGW010000001.1"/>
</dbReference>
<dbReference type="GO" id="GO:0016706">
    <property type="term" value="F:2-oxoglutarate-dependent dioxygenase activity"/>
    <property type="evidence" value="ECO:0007669"/>
    <property type="project" value="UniProtKB-ARBA"/>
</dbReference>
<proteinExistence type="predicted"/>
<evidence type="ECO:0008006" key="3">
    <source>
        <dbReference type="Google" id="ProtNLM"/>
    </source>
</evidence>
<gene>
    <name evidence="1" type="ORF">HNQ39_001004</name>
</gene>
<dbReference type="AlphaFoldDB" id="A0A7W9SM88"/>
<sequence length="297" mass="33747">MTTANPSSVLSPAQVQGFLDNGYLVVKGCLDPELARRWVDDGFARLGYDPGEPSTWKKDIVWMDHHHKLPVRELAPKAWAALCEVIGGEERLETQVMQIESAHFSTINSWLWSDAFVANFHRGADQPWQPPSAEVGGWHKDGSYFRHFLDSREQALLTIVLWSDMRHQGGGTFIAPDSVRVVAKFLAEHPEGVAPGDFKFQELIAQCQRFEELTGEVGDFVILHPFMLHASSQNTLRRPRFMTNPPVVLKEPMNLNRENPEDFSLLERATLHYLGKERLDFVPTAPRESYWWPATTA</sequence>
<dbReference type="SUPFAM" id="SSF51197">
    <property type="entry name" value="Clavaminate synthase-like"/>
    <property type="match status" value="1"/>
</dbReference>
<name>A0A7W9SM88_ARMRO</name>
<organism evidence="1 2">
    <name type="scientific">Armatimonas rosea</name>
    <dbReference type="NCBI Taxonomy" id="685828"/>
    <lineage>
        <taxon>Bacteria</taxon>
        <taxon>Bacillati</taxon>
        <taxon>Armatimonadota</taxon>
        <taxon>Armatimonadia</taxon>
        <taxon>Armatimonadales</taxon>
        <taxon>Armatimonadaceae</taxon>
        <taxon>Armatimonas</taxon>
    </lineage>
</organism>
<comment type="caution">
    <text evidence="1">The sequence shown here is derived from an EMBL/GenBank/DDBJ whole genome shotgun (WGS) entry which is preliminary data.</text>
</comment>
<dbReference type="InterPro" id="IPR008775">
    <property type="entry name" value="Phytyl_CoA_dOase-like"/>
</dbReference>
<dbReference type="Proteomes" id="UP000520814">
    <property type="component" value="Unassembled WGS sequence"/>
</dbReference>
<accession>A0A7W9SM88</accession>
<dbReference type="Gene3D" id="2.60.120.620">
    <property type="entry name" value="q2cbj1_9rhob like domain"/>
    <property type="match status" value="1"/>
</dbReference>
<evidence type="ECO:0000313" key="2">
    <source>
        <dbReference type="Proteomes" id="UP000520814"/>
    </source>
</evidence>
<reference evidence="1 2" key="1">
    <citation type="submission" date="2020-08" db="EMBL/GenBank/DDBJ databases">
        <title>Genomic Encyclopedia of Type Strains, Phase IV (KMG-IV): sequencing the most valuable type-strain genomes for metagenomic binning, comparative biology and taxonomic classification.</title>
        <authorList>
            <person name="Goeker M."/>
        </authorList>
    </citation>
    <scope>NUCLEOTIDE SEQUENCE [LARGE SCALE GENOMIC DNA]</scope>
    <source>
        <strain evidence="1 2">DSM 23562</strain>
    </source>
</reference>
<evidence type="ECO:0000313" key="1">
    <source>
        <dbReference type="EMBL" id="MBB6049242.1"/>
    </source>
</evidence>
<dbReference type="EMBL" id="JACHGW010000001">
    <property type="protein sequence ID" value="MBB6049242.1"/>
    <property type="molecule type" value="Genomic_DNA"/>
</dbReference>
<protein>
    <recommendedName>
        <fullName evidence="3">Phytanoyl-CoA dioxygenase PhyH</fullName>
    </recommendedName>
</protein>
<keyword evidence="2" id="KW-1185">Reference proteome</keyword>